<gene>
    <name evidence="7" type="ORF">GBAR_LOCUS6714</name>
</gene>
<dbReference type="PROSITE" id="PS51257">
    <property type="entry name" value="PROKAR_LIPOPROTEIN"/>
    <property type="match status" value="1"/>
</dbReference>
<comment type="caution">
    <text evidence="7">The sequence shown here is derived from an EMBL/GenBank/DDBJ whole genome shotgun (WGS) entry which is preliminary data.</text>
</comment>
<reference evidence="7" key="1">
    <citation type="submission" date="2023-03" db="EMBL/GenBank/DDBJ databases">
        <authorList>
            <person name="Steffen K."/>
            <person name="Cardenas P."/>
        </authorList>
    </citation>
    <scope>NUCLEOTIDE SEQUENCE</scope>
</reference>
<proteinExistence type="inferred from homology"/>
<dbReference type="GO" id="GO:0016020">
    <property type="term" value="C:membrane"/>
    <property type="evidence" value="ECO:0007669"/>
    <property type="project" value="UniProtKB-SubCell"/>
</dbReference>
<feature type="transmembrane region" description="Helical" evidence="6">
    <location>
        <begin position="12"/>
        <end position="34"/>
    </location>
</feature>
<dbReference type="Proteomes" id="UP001174909">
    <property type="component" value="Unassembled WGS sequence"/>
</dbReference>
<dbReference type="GO" id="GO:0005768">
    <property type="term" value="C:endosome"/>
    <property type="evidence" value="ECO:0007669"/>
    <property type="project" value="TreeGrafter"/>
</dbReference>
<feature type="transmembrane region" description="Helical" evidence="6">
    <location>
        <begin position="133"/>
        <end position="155"/>
    </location>
</feature>
<evidence type="ECO:0000256" key="2">
    <source>
        <dbReference type="ARBA" id="ARBA00005645"/>
    </source>
</evidence>
<dbReference type="AlphaFoldDB" id="A0AA35RH04"/>
<keyword evidence="4 6" id="KW-1133">Transmembrane helix</keyword>
<evidence type="ECO:0000256" key="5">
    <source>
        <dbReference type="ARBA" id="ARBA00023136"/>
    </source>
</evidence>
<evidence type="ECO:0000313" key="7">
    <source>
        <dbReference type="EMBL" id="CAI8010161.1"/>
    </source>
</evidence>
<comment type="similarity">
    <text evidence="2">Belongs to the OB-RGRP/VPS55 family.</text>
</comment>
<evidence type="ECO:0000256" key="4">
    <source>
        <dbReference type="ARBA" id="ARBA00022989"/>
    </source>
</evidence>
<sequence>MELTCNRTIVTLVTMALTAALGVLLMFLGCALTFPGDRPAQDVNWWGIFVVLFYILSPIPLAISRKLSSEDYLSPESNSLVKEVSYFISACIVVGGFGLPIVLARRAVVSFYGGPFSVISGLFSHVQIQAGAAGLIGGANIFVFGTVYSYFVFFAKEDDSDWNGF</sequence>
<feature type="transmembrane region" description="Helical" evidence="6">
    <location>
        <begin position="46"/>
        <end position="63"/>
    </location>
</feature>
<dbReference type="Pfam" id="PF04133">
    <property type="entry name" value="Vps55"/>
    <property type="match status" value="1"/>
</dbReference>
<keyword evidence="5 6" id="KW-0472">Membrane</keyword>
<accession>A0AA35RH04</accession>
<evidence type="ECO:0000256" key="3">
    <source>
        <dbReference type="ARBA" id="ARBA00022692"/>
    </source>
</evidence>
<feature type="transmembrane region" description="Helical" evidence="6">
    <location>
        <begin position="84"/>
        <end position="103"/>
    </location>
</feature>
<evidence type="ECO:0000256" key="6">
    <source>
        <dbReference type="SAM" id="Phobius"/>
    </source>
</evidence>
<dbReference type="PANTHER" id="PTHR12050">
    <property type="entry name" value="LEPTIN RECEPTOR-RELATED"/>
    <property type="match status" value="1"/>
</dbReference>
<feature type="transmembrane region" description="Helical" evidence="6">
    <location>
        <begin position="109"/>
        <end position="126"/>
    </location>
</feature>
<protein>
    <submittedName>
        <fullName evidence="7">Leptin receptor gene-related protein</fullName>
    </submittedName>
</protein>
<name>A0AA35RH04_GEOBA</name>
<comment type="subcellular location">
    <subcellularLocation>
        <location evidence="1">Membrane</location>
        <topology evidence="1">Multi-pass membrane protein</topology>
    </subcellularLocation>
</comment>
<dbReference type="GO" id="GO:0032511">
    <property type="term" value="P:late endosome to vacuole transport via multivesicular body sorting pathway"/>
    <property type="evidence" value="ECO:0007669"/>
    <property type="project" value="TreeGrafter"/>
</dbReference>
<evidence type="ECO:0000256" key="1">
    <source>
        <dbReference type="ARBA" id="ARBA00004141"/>
    </source>
</evidence>
<dbReference type="PANTHER" id="PTHR12050:SF0">
    <property type="entry name" value="RH04491P"/>
    <property type="match status" value="1"/>
</dbReference>
<dbReference type="InterPro" id="IPR007262">
    <property type="entry name" value="Vps55/LEPROT"/>
</dbReference>
<organism evidence="7 8">
    <name type="scientific">Geodia barretti</name>
    <name type="common">Barrett's horny sponge</name>
    <dbReference type="NCBI Taxonomy" id="519541"/>
    <lineage>
        <taxon>Eukaryota</taxon>
        <taxon>Metazoa</taxon>
        <taxon>Porifera</taxon>
        <taxon>Demospongiae</taxon>
        <taxon>Heteroscleromorpha</taxon>
        <taxon>Tetractinellida</taxon>
        <taxon>Astrophorina</taxon>
        <taxon>Geodiidae</taxon>
        <taxon>Geodia</taxon>
    </lineage>
</organism>
<evidence type="ECO:0000313" key="8">
    <source>
        <dbReference type="Proteomes" id="UP001174909"/>
    </source>
</evidence>
<dbReference type="EMBL" id="CASHTH010001010">
    <property type="protein sequence ID" value="CAI8010161.1"/>
    <property type="molecule type" value="Genomic_DNA"/>
</dbReference>
<keyword evidence="7" id="KW-0675">Receptor</keyword>
<keyword evidence="8" id="KW-1185">Reference proteome</keyword>
<keyword evidence="3 6" id="KW-0812">Transmembrane</keyword>